<dbReference type="Proteomes" id="UP000792457">
    <property type="component" value="Unassembled WGS sequence"/>
</dbReference>
<evidence type="ECO:0000313" key="2">
    <source>
        <dbReference type="Proteomes" id="UP000792457"/>
    </source>
</evidence>
<organism evidence="1 2">
    <name type="scientific">Ladona fulva</name>
    <name type="common">Scarce chaser dragonfly</name>
    <name type="synonym">Libellula fulva</name>
    <dbReference type="NCBI Taxonomy" id="123851"/>
    <lineage>
        <taxon>Eukaryota</taxon>
        <taxon>Metazoa</taxon>
        <taxon>Ecdysozoa</taxon>
        <taxon>Arthropoda</taxon>
        <taxon>Hexapoda</taxon>
        <taxon>Insecta</taxon>
        <taxon>Pterygota</taxon>
        <taxon>Palaeoptera</taxon>
        <taxon>Odonata</taxon>
        <taxon>Epiprocta</taxon>
        <taxon>Anisoptera</taxon>
        <taxon>Libelluloidea</taxon>
        <taxon>Libellulidae</taxon>
        <taxon>Ladona</taxon>
    </lineage>
</organism>
<keyword evidence="2" id="KW-1185">Reference proteome</keyword>
<gene>
    <name evidence="1" type="ORF">J437_LFUL002293</name>
</gene>
<proteinExistence type="predicted"/>
<name>A0A8K0JXK6_LADFU</name>
<dbReference type="OrthoDB" id="6149831at2759"/>
<reference evidence="1" key="2">
    <citation type="submission" date="2017-10" db="EMBL/GenBank/DDBJ databases">
        <title>Ladona fulva Genome sequencing and assembly.</title>
        <authorList>
            <person name="Murali S."/>
            <person name="Richards S."/>
            <person name="Bandaranaike D."/>
            <person name="Bellair M."/>
            <person name="Blankenburg K."/>
            <person name="Chao H."/>
            <person name="Dinh H."/>
            <person name="Doddapaneni H."/>
            <person name="Dugan-Rocha S."/>
            <person name="Elkadiri S."/>
            <person name="Gnanaolivu R."/>
            <person name="Hernandez B."/>
            <person name="Skinner E."/>
            <person name="Javaid M."/>
            <person name="Lee S."/>
            <person name="Li M."/>
            <person name="Ming W."/>
            <person name="Munidasa M."/>
            <person name="Muniz J."/>
            <person name="Nguyen L."/>
            <person name="Hughes D."/>
            <person name="Osuji N."/>
            <person name="Pu L.-L."/>
            <person name="Puazo M."/>
            <person name="Qu C."/>
            <person name="Quiroz J."/>
            <person name="Raj R."/>
            <person name="Weissenberger G."/>
            <person name="Xin Y."/>
            <person name="Zou X."/>
            <person name="Han Y."/>
            <person name="Worley K."/>
            <person name="Muzny D."/>
            <person name="Gibbs R."/>
        </authorList>
    </citation>
    <scope>NUCLEOTIDE SEQUENCE</scope>
    <source>
        <strain evidence="1">Sampled in the wild</strain>
    </source>
</reference>
<comment type="caution">
    <text evidence="1">The sequence shown here is derived from an EMBL/GenBank/DDBJ whole genome shotgun (WGS) entry which is preliminary data.</text>
</comment>
<dbReference type="EMBL" id="KZ308187">
    <property type="protein sequence ID" value="KAG8224171.1"/>
    <property type="molecule type" value="Genomic_DNA"/>
</dbReference>
<protein>
    <submittedName>
        <fullName evidence="1">Uncharacterized protein</fullName>
    </submittedName>
</protein>
<reference evidence="1" key="1">
    <citation type="submission" date="2013-04" db="EMBL/GenBank/DDBJ databases">
        <authorList>
            <person name="Qu J."/>
            <person name="Murali S.C."/>
            <person name="Bandaranaike D."/>
            <person name="Bellair M."/>
            <person name="Blankenburg K."/>
            <person name="Chao H."/>
            <person name="Dinh H."/>
            <person name="Doddapaneni H."/>
            <person name="Downs B."/>
            <person name="Dugan-Rocha S."/>
            <person name="Elkadiri S."/>
            <person name="Gnanaolivu R.D."/>
            <person name="Hernandez B."/>
            <person name="Javaid M."/>
            <person name="Jayaseelan J.C."/>
            <person name="Lee S."/>
            <person name="Li M."/>
            <person name="Ming W."/>
            <person name="Munidasa M."/>
            <person name="Muniz J."/>
            <person name="Nguyen L."/>
            <person name="Ongeri F."/>
            <person name="Osuji N."/>
            <person name="Pu L.-L."/>
            <person name="Puazo M."/>
            <person name="Qu C."/>
            <person name="Quiroz J."/>
            <person name="Raj R."/>
            <person name="Weissenberger G."/>
            <person name="Xin Y."/>
            <person name="Zou X."/>
            <person name="Han Y."/>
            <person name="Richards S."/>
            <person name="Worley K."/>
            <person name="Muzny D."/>
            <person name="Gibbs R."/>
        </authorList>
    </citation>
    <scope>NUCLEOTIDE SEQUENCE</scope>
    <source>
        <strain evidence="1">Sampled in the wild</strain>
    </source>
</reference>
<sequence>MATSVMNTSGHLQAQLTRSLDRVLEDASLSIELKLSGRKLKEFPKTGGKYNLNDTVVADKRYINSGVVHTQRRDEGGKF</sequence>
<accession>A0A8K0JXK6</accession>
<dbReference type="AlphaFoldDB" id="A0A8K0JXK6"/>
<evidence type="ECO:0000313" key="1">
    <source>
        <dbReference type="EMBL" id="KAG8224171.1"/>
    </source>
</evidence>